<dbReference type="GO" id="GO:0000479">
    <property type="term" value="P:endonucleolytic cleavage of tricistronic rRNA transcript (SSU-rRNA, 5.8S rRNA, LSU-rRNA)"/>
    <property type="evidence" value="ECO:0007669"/>
    <property type="project" value="TreeGrafter"/>
</dbReference>
<dbReference type="GO" id="GO:0000462">
    <property type="term" value="P:maturation of SSU-rRNA from tricistronic rRNA transcript (SSU-rRNA, 5.8S rRNA, LSU-rRNA)"/>
    <property type="evidence" value="ECO:0007669"/>
    <property type="project" value="TreeGrafter"/>
</dbReference>
<dbReference type="EMBL" id="CP031043">
    <property type="protein sequence ID" value="QDZ23541.1"/>
    <property type="molecule type" value="Genomic_DNA"/>
</dbReference>
<dbReference type="OrthoDB" id="119302at2759"/>
<evidence type="ECO:0000256" key="2">
    <source>
        <dbReference type="SAM" id="Coils"/>
    </source>
</evidence>
<keyword evidence="2" id="KW-0175">Coiled coil</keyword>
<feature type="compositionally biased region" description="Basic residues" evidence="3">
    <location>
        <begin position="52"/>
        <end position="64"/>
    </location>
</feature>
<feature type="compositionally biased region" description="Basic residues" evidence="3">
    <location>
        <begin position="14"/>
        <end position="25"/>
    </location>
</feature>
<evidence type="ECO:0000256" key="3">
    <source>
        <dbReference type="SAM" id="MobiDB-lite"/>
    </source>
</evidence>
<dbReference type="Pfam" id="PF08142">
    <property type="entry name" value="AARP2CN"/>
    <property type="match status" value="1"/>
</dbReference>
<comment type="similarity">
    <text evidence="1">Belongs to the TRAFAC class translation factor GTPase superfamily. Bms1-like GTPase family. TSR1 subfamily.</text>
</comment>
<dbReference type="InterPro" id="IPR012948">
    <property type="entry name" value="AARP2CN"/>
</dbReference>
<dbReference type="GO" id="GO:0005634">
    <property type="term" value="C:nucleus"/>
    <property type="evidence" value="ECO:0007669"/>
    <property type="project" value="InterPro"/>
</dbReference>
<dbReference type="Pfam" id="PF04950">
    <property type="entry name" value="RIBIOP_C"/>
    <property type="match status" value="1"/>
</dbReference>
<feature type="region of interest" description="Disordered" evidence="3">
    <location>
        <begin position="424"/>
        <end position="463"/>
    </location>
</feature>
<protein>
    <submittedName>
        <fullName evidence="6">Ribosome biogenesis protein BMS1/TSR1</fullName>
    </submittedName>
</protein>
<feature type="region of interest" description="Disordered" evidence="3">
    <location>
        <begin position="1"/>
        <end position="78"/>
    </location>
</feature>
<evidence type="ECO:0000313" key="6">
    <source>
        <dbReference type="EMBL" id="QDZ23541.1"/>
    </source>
</evidence>
<dbReference type="Proteomes" id="UP000316726">
    <property type="component" value="Chromosome 10"/>
</dbReference>
<feature type="coiled-coil region" evidence="2">
    <location>
        <begin position="477"/>
        <end position="507"/>
    </location>
</feature>
<reference evidence="6 7" key="1">
    <citation type="submission" date="2018-07" db="EMBL/GenBank/DDBJ databases">
        <title>The complete nuclear genome of the prasinophyte Chloropicon primus (CCMP1205).</title>
        <authorList>
            <person name="Pombert J.-F."/>
            <person name="Otis C."/>
            <person name="Turmel M."/>
            <person name="Lemieux C."/>
        </authorList>
    </citation>
    <scope>NUCLEOTIDE SEQUENCE [LARGE SCALE GENOMIC DNA]</scope>
    <source>
        <strain evidence="6 7">CCMP1205</strain>
    </source>
</reference>
<evidence type="ECO:0000313" key="7">
    <source>
        <dbReference type="Proteomes" id="UP000316726"/>
    </source>
</evidence>
<proteinExistence type="inferred from homology"/>
<evidence type="ECO:0000259" key="4">
    <source>
        <dbReference type="SMART" id="SM00785"/>
    </source>
</evidence>
<name>A0A5B8MT42_9CHLO</name>
<dbReference type="InterPro" id="IPR039761">
    <property type="entry name" value="Bms1/Tsr1"/>
</dbReference>
<dbReference type="GO" id="GO:0003924">
    <property type="term" value="F:GTPase activity"/>
    <property type="evidence" value="ECO:0007669"/>
    <property type="project" value="TreeGrafter"/>
</dbReference>
<dbReference type="PANTHER" id="PTHR12858:SF1">
    <property type="entry name" value="PRE-RRNA-PROCESSING PROTEIN TSR1 HOMOLOG"/>
    <property type="match status" value="1"/>
</dbReference>
<feature type="domain" description="AARP2CN" evidence="4">
    <location>
        <begin position="257"/>
        <end position="335"/>
    </location>
</feature>
<organism evidence="6 7">
    <name type="scientific">Chloropicon primus</name>
    <dbReference type="NCBI Taxonomy" id="1764295"/>
    <lineage>
        <taxon>Eukaryota</taxon>
        <taxon>Viridiplantae</taxon>
        <taxon>Chlorophyta</taxon>
        <taxon>Chloropicophyceae</taxon>
        <taxon>Chloropicales</taxon>
        <taxon>Chloropicaceae</taxon>
        <taxon>Chloropicon</taxon>
    </lineage>
</organism>
<feature type="compositionally biased region" description="Basic and acidic residues" evidence="3">
    <location>
        <begin position="65"/>
        <end position="76"/>
    </location>
</feature>
<dbReference type="SMART" id="SM00785">
    <property type="entry name" value="AARP2CN"/>
    <property type="match status" value="1"/>
</dbReference>
<dbReference type="GO" id="GO:0030688">
    <property type="term" value="C:preribosome, small subunit precursor"/>
    <property type="evidence" value="ECO:0007669"/>
    <property type="project" value="TreeGrafter"/>
</dbReference>
<dbReference type="STRING" id="1764295.A0A5B8MT42"/>
<dbReference type="SMART" id="SM01362">
    <property type="entry name" value="DUF663"/>
    <property type="match status" value="1"/>
</dbReference>
<feature type="compositionally biased region" description="Polar residues" evidence="3">
    <location>
        <begin position="37"/>
        <end position="50"/>
    </location>
</feature>
<accession>A0A5B8MT42</accession>
<sequence length="826" mass="93603">MARHGGAGQAGQTHKVHKGGRKRHRNNDEAPRRMGIKQNTANRHGNNVQGTRRARLQAAKSHREKLREKTLREKRLSTHGPPKVIAIIPCTDQVNLEEAHELLRTAATVGARMEDNNGDAFMGTKVEHSGEETFCVPDVKVRVRILPPFQRASERGALRSATLIRLLDYIKIADIVLFVTKAGGSGKEEEAEVMDPLALSMCEALRAFSLPNVYCCVQGMAGLGLSEKAREKKRATKVFTEQVRDSVNCLPLDSNQDCLHLFRMLKEHKQIVPVWRKQRPYLITEGCEVFPNGNQVRVSLTGYVRGQNLSANQAFLLPGIGEYHVERIDQEDDPFTKARKKGKAEGASLMDEDTKTLVVADKSQLESLARENVPDPLAGEQTWPTEEEMREAEEMQLQATKTHRLSSRSVPKGFSEYQSAWIDEEDDDFSDEMEFEDTTDEEDEGNDPGASHFKHPADNLGDHHGEIEIMSEDEGDVGEEEDEYENMDDYVDNYERERKSRKDAEDEDLEFPDEVEVPLDKPARERFLKYRGLKSFRTSPWDPKESLPMEYAKIYAFENPVKAQKQAKAKLRAPAAGFASRRPDLVTKGEHVKLVFTGIPPEKAEALLQAFQGSRGSTPYVIFGLLQHETKMSMVNFAVHKSSSYEEPLANKDDLVFYTGIRMFRGRPIISDSAPNVDKHKNQKFMRSGESCTFSLYAPIHHAPLPVLCFKETEAGLSLVAAGLVKSVDPDRIVLKRIILTGYPYKVHKAKAYVRYMFHSPEDVRWFSPLEVWTKYGRRGKIREAVGTHGTMKCMFDAVVQQRDTVCISLYKRVFPKWQDDETFVM</sequence>
<dbReference type="PANTHER" id="PTHR12858">
    <property type="entry name" value="RIBOSOME BIOGENESIS PROTEIN"/>
    <property type="match status" value="1"/>
</dbReference>
<dbReference type="InterPro" id="IPR007034">
    <property type="entry name" value="BMS1_TSR1_C"/>
</dbReference>
<feature type="domain" description="Ribosome biogenesis protein BMS1/TSR1 C-terminal" evidence="5">
    <location>
        <begin position="514"/>
        <end position="814"/>
    </location>
</feature>
<feature type="compositionally biased region" description="Acidic residues" evidence="3">
    <location>
        <begin position="424"/>
        <end position="446"/>
    </location>
</feature>
<dbReference type="AlphaFoldDB" id="A0A5B8MT42"/>
<gene>
    <name evidence="6" type="ORF">A3770_10p60590</name>
</gene>
<dbReference type="GO" id="GO:0034511">
    <property type="term" value="F:U3 snoRNA binding"/>
    <property type="evidence" value="ECO:0007669"/>
    <property type="project" value="TreeGrafter"/>
</dbReference>
<dbReference type="GO" id="GO:0005525">
    <property type="term" value="F:GTP binding"/>
    <property type="evidence" value="ECO:0007669"/>
    <property type="project" value="TreeGrafter"/>
</dbReference>
<evidence type="ECO:0000259" key="5">
    <source>
        <dbReference type="SMART" id="SM01362"/>
    </source>
</evidence>
<keyword evidence="7" id="KW-1185">Reference proteome</keyword>
<evidence type="ECO:0000256" key="1">
    <source>
        <dbReference type="ARBA" id="ARBA00038288"/>
    </source>
</evidence>